<name>A0A6J5ML11_9CAUD</name>
<protein>
    <submittedName>
        <fullName evidence="1">Uncharacterized protein</fullName>
    </submittedName>
</protein>
<evidence type="ECO:0000313" key="1">
    <source>
        <dbReference type="EMBL" id="CAB4144239.1"/>
    </source>
</evidence>
<proteinExistence type="predicted"/>
<organism evidence="1">
    <name type="scientific">uncultured Caudovirales phage</name>
    <dbReference type="NCBI Taxonomy" id="2100421"/>
    <lineage>
        <taxon>Viruses</taxon>
        <taxon>Duplodnaviria</taxon>
        <taxon>Heunggongvirae</taxon>
        <taxon>Uroviricota</taxon>
        <taxon>Caudoviricetes</taxon>
        <taxon>Peduoviridae</taxon>
        <taxon>Maltschvirus</taxon>
        <taxon>Maltschvirus maltsch</taxon>
    </lineage>
</organism>
<dbReference type="EMBL" id="LR796437">
    <property type="protein sequence ID" value="CAB4144239.1"/>
    <property type="molecule type" value="Genomic_DNA"/>
</dbReference>
<reference evidence="1" key="1">
    <citation type="submission" date="2020-04" db="EMBL/GenBank/DDBJ databases">
        <authorList>
            <person name="Chiriac C."/>
            <person name="Salcher M."/>
            <person name="Ghai R."/>
            <person name="Kavagutti S V."/>
        </authorList>
    </citation>
    <scope>NUCLEOTIDE SEQUENCE</scope>
</reference>
<sequence length="113" mass="13715">MNEITKKVKLPKFAKVLTHNQLRCVCCFENARIDKNIYNYDSDFNKFLNEIVLNILTGENISEILSNIKSENIFYESFYLAYQLNDFNLALNYLHYLEYYDHYYVLDYFLEIY</sequence>
<gene>
    <name evidence="1" type="ORF">UFOVP458_25</name>
</gene>
<accession>A0A6J5ML11</accession>